<evidence type="ECO:0000313" key="2">
    <source>
        <dbReference type="Proteomes" id="UP000887013"/>
    </source>
</evidence>
<dbReference type="AlphaFoldDB" id="A0A8X6TBC8"/>
<comment type="caution">
    <text evidence="1">The sequence shown here is derived from an EMBL/GenBank/DDBJ whole genome shotgun (WGS) entry which is preliminary data.</text>
</comment>
<organism evidence="1 2">
    <name type="scientific">Nephila pilipes</name>
    <name type="common">Giant wood spider</name>
    <name type="synonym">Nephila maculata</name>
    <dbReference type="NCBI Taxonomy" id="299642"/>
    <lineage>
        <taxon>Eukaryota</taxon>
        <taxon>Metazoa</taxon>
        <taxon>Ecdysozoa</taxon>
        <taxon>Arthropoda</taxon>
        <taxon>Chelicerata</taxon>
        <taxon>Arachnida</taxon>
        <taxon>Araneae</taxon>
        <taxon>Araneomorphae</taxon>
        <taxon>Entelegynae</taxon>
        <taxon>Araneoidea</taxon>
        <taxon>Nephilidae</taxon>
        <taxon>Nephila</taxon>
    </lineage>
</organism>
<reference evidence="1" key="1">
    <citation type="submission" date="2020-08" db="EMBL/GenBank/DDBJ databases">
        <title>Multicomponent nature underlies the extraordinary mechanical properties of spider dragline silk.</title>
        <authorList>
            <person name="Kono N."/>
            <person name="Nakamura H."/>
            <person name="Mori M."/>
            <person name="Yoshida Y."/>
            <person name="Ohtoshi R."/>
            <person name="Malay A.D."/>
            <person name="Moran D.A.P."/>
            <person name="Tomita M."/>
            <person name="Numata K."/>
            <person name="Arakawa K."/>
        </authorList>
    </citation>
    <scope>NUCLEOTIDE SEQUENCE</scope>
</reference>
<protein>
    <submittedName>
        <fullName evidence="1">Uncharacterized protein</fullName>
    </submittedName>
</protein>
<gene>
    <name evidence="1" type="ORF">NPIL_306071</name>
</gene>
<sequence>MLWNVEHVACYTVFMVGERCDGMVFDQIFEVALKSKITESGRPIRRKETIYDFVISAIAAEYMFDTYFERPIPCFAHGVLQVTCFIQRVMWSRTILHKYCY</sequence>
<keyword evidence="2" id="KW-1185">Reference proteome</keyword>
<proteinExistence type="predicted"/>
<dbReference type="Proteomes" id="UP000887013">
    <property type="component" value="Unassembled WGS sequence"/>
</dbReference>
<name>A0A8X6TBC8_NEPPI</name>
<evidence type="ECO:0000313" key="1">
    <source>
        <dbReference type="EMBL" id="GFS90017.1"/>
    </source>
</evidence>
<accession>A0A8X6TBC8</accession>
<dbReference type="EMBL" id="BMAW01053223">
    <property type="protein sequence ID" value="GFS90017.1"/>
    <property type="molecule type" value="Genomic_DNA"/>
</dbReference>